<dbReference type="PANTHER" id="PTHR12565:SF340">
    <property type="entry name" value="TRANSCRIPTION FACTOR BEE 3"/>
    <property type="match status" value="1"/>
</dbReference>
<dbReference type="SMART" id="SM00353">
    <property type="entry name" value="HLH"/>
    <property type="match status" value="1"/>
</dbReference>
<dbReference type="GO" id="GO:0005634">
    <property type="term" value="C:nucleus"/>
    <property type="evidence" value="ECO:0007669"/>
    <property type="project" value="UniProtKB-SubCell"/>
</dbReference>
<dbReference type="PROSITE" id="PS50888">
    <property type="entry name" value="BHLH"/>
    <property type="match status" value="1"/>
</dbReference>
<dbReference type="CDD" id="cd18919">
    <property type="entry name" value="bHLH_AtBPE_like"/>
    <property type="match status" value="1"/>
</dbReference>
<keyword evidence="8" id="KW-1185">Reference proteome</keyword>
<dbReference type="Gene3D" id="4.10.280.10">
    <property type="entry name" value="Helix-loop-helix DNA-binding domain"/>
    <property type="match status" value="1"/>
</dbReference>
<accession>A0A7J7HY68</accession>
<evidence type="ECO:0000313" key="8">
    <source>
        <dbReference type="Proteomes" id="UP000593564"/>
    </source>
</evidence>
<keyword evidence="3" id="KW-0804">Transcription</keyword>
<dbReference type="GO" id="GO:0046983">
    <property type="term" value="F:protein dimerization activity"/>
    <property type="evidence" value="ECO:0007669"/>
    <property type="project" value="InterPro"/>
</dbReference>
<dbReference type="FunFam" id="4.10.280.10:FF:000100">
    <property type="entry name" value="Transcription factor BEE 3"/>
    <property type="match status" value="1"/>
</dbReference>
<keyword evidence="4" id="KW-0539">Nucleus</keyword>
<comment type="subcellular location">
    <subcellularLocation>
        <location evidence="1">Nucleus</location>
    </subcellularLocation>
</comment>
<comment type="caution">
    <text evidence="7">The sequence shown here is derived from an EMBL/GenBank/DDBJ whole genome shotgun (WGS) entry which is preliminary data.</text>
</comment>
<dbReference type="AlphaFoldDB" id="A0A7J7HY68"/>
<evidence type="ECO:0000256" key="1">
    <source>
        <dbReference type="ARBA" id="ARBA00004123"/>
    </source>
</evidence>
<feature type="compositionally biased region" description="Basic and acidic residues" evidence="5">
    <location>
        <begin position="120"/>
        <end position="135"/>
    </location>
</feature>
<evidence type="ECO:0000256" key="4">
    <source>
        <dbReference type="ARBA" id="ARBA00023242"/>
    </source>
</evidence>
<evidence type="ECO:0000259" key="6">
    <source>
        <dbReference type="PROSITE" id="PS50888"/>
    </source>
</evidence>
<name>A0A7J7HY68_CAMSI</name>
<evidence type="ECO:0000256" key="5">
    <source>
        <dbReference type="SAM" id="MobiDB-lite"/>
    </source>
</evidence>
<proteinExistence type="predicted"/>
<dbReference type="Pfam" id="PF00010">
    <property type="entry name" value="HLH"/>
    <property type="match status" value="1"/>
</dbReference>
<dbReference type="GO" id="GO:0003700">
    <property type="term" value="F:DNA-binding transcription factor activity"/>
    <property type="evidence" value="ECO:0007669"/>
    <property type="project" value="TreeGrafter"/>
</dbReference>
<dbReference type="EMBL" id="JACBKZ010000002">
    <property type="protein sequence ID" value="KAF5957783.1"/>
    <property type="molecule type" value="Genomic_DNA"/>
</dbReference>
<reference evidence="7 8" key="2">
    <citation type="submission" date="2020-07" db="EMBL/GenBank/DDBJ databases">
        <title>Genome assembly of wild tea tree DASZ reveals pedigree and selection history of tea varieties.</title>
        <authorList>
            <person name="Zhang W."/>
        </authorList>
    </citation>
    <scope>NUCLEOTIDE SEQUENCE [LARGE SCALE GENOMIC DNA]</scope>
    <source>
        <strain evidence="8">cv. G240</strain>
        <tissue evidence="7">Leaf</tissue>
    </source>
</reference>
<gene>
    <name evidence="7" type="ORF">HYC85_005008</name>
</gene>
<dbReference type="SUPFAM" id="SSF47459">
    <property type="entry name" value="HLH, helix-loop-helix DNA-binding domain"/>
    <property type="match status" value="1"/>
</dbReference>
<feature type="domain" description="BHLH" evidence="6">
    <location>
        <begin position="142"/>
        <end position="192"/>
    </location>
</feature>
<sequence>MQSHNKNSFSFLDFDPNMELIVNHFTELNALGNQNLNFHTFLDFSSPLEFPGNLAENFPGIFHDIDNNVLPAAEPVVVSGVNDFHESKRRKAMDVSESSSGNSCPPLITPKNSSRRGKRTRGDEKEEKKQKEVVHVRARRGQATGSHSLAERVRREKINDRMKCLQDIVPGCYKTMGMAVMLDEIINYVQSLQNQVEFLSMKLTAASTIYDFNSETDDMEAMQRAKAYEAEKVVKKGCEGLASTQLGPFDLTFGSYSSLPFNT</sequence>
<protein>
    <recommendedName>
        <fullName evidence="6">BHLH domain-containing protein</fullName>
    </recommendedName>
</protein>
<organism evidence="7 8">
    <name type="scientific">Camellia sinensis</name>
    <name type="common">Tea plant</name>
    <name type="synonym">Thea sinensis</name>
    <dbReference type="NCBI Taxonomy" id="4442"/>
    <lineage>
        <taxon>Eukaryota</taxon>
        <taxon>Viridiplantae</taxon>
        <taxon>Streptophyta</taxon>
        <taxon>Embryophyta</taxon>
        <taxon>Tracheophyta</taxon>
        <taxon>Spermatophyta</taxon>
        <taxon>Magnoliopsida</taxon>
        <taxon>eudicotyledons</taxon>
        <taxon>Gunneridae</taxon>
        <taxon>Pentapetalae</taxon>
        <taxon>asterids</taxon>
        <taxon>Ericales</taxon>
        <taxon>Theaceae</taxon>
        <taxon>Camellia</taxon>
    </lineage>
</organism>
<dbReference type="InterPro" id="IPR036638">
    <property type="entry name" value="HLH_DNA-bd_sf"/>
</dbReference>
<keyword evidence="2" id="KW-0805">Transcription regulation</keyword>
<feature type="region of interest" description="Disordered" evidence="5">
    <location>
        <begin position="87"/>
        <end position="148"/>
    </location>
</feature>
<evidence type="ECO:0000256" key="3">
    <source>
        <dbReference type="ARBA" id="ARBA00023163"/>
    </source>
</evidence>
<reference evidence="8" key="1">
    <citation type="journal article" date="2020" name="Nat. Commun.">
        <title>Genome assembly of wild tea tree DASZ reveals pedigree and selection history of tea varieties.</title>
        <authorList>
            <person name="Zhang W."/>
            <person name="Zhang Y."/>
            <person name="Qiu H."/>
            <person name="Guo Y."/>
            <person name="Wan H."/>
            <person name="Zhang X."/>
            <person name="Scossa F."/>
            <person name="Alseekh S."/>
            <person name="Zhang Q."/>
            <person name="Wang P."/>
            <person name="Xu L."/>
            <person name="Schmidt M.H."/>
            <person name="Jia X."/>
            <person name="Li D."/>
            <person name="Zhu A."/>
            <person name="Guo F."/>
            <person name="Chen W."/>
            <person name="Ni D."/>
            <person name="Usadel B."/>
            <person name="Fernie A.R."/>
            <person name="Wen W."/>
        </authorList>
    </citation>
    <scope>NUCLEOTIDE SEQUENCE [LARGE SCALE GENOMIC DNA]</scope>
    <source>
        <strain evidence="8">cv. G240</strain>
    </source>
</reference>
<dbReference type="PANTHER" id="PTHR12565">
    <property type="entry name" value="STEROL REGULATORY ELEMENT-BINDING PROTEIN"/>
    <property type="match status" value="1"/>
</dbReference>
<dbReference type="Proteomes" id="UP000593564">
    <property type="component" value="Unassembled WGS sequence"/>
</dbReference>
<evidence type="ECO:0000313" key="7">
    <source>
        <dbReference type="EMBL" id="KAF5957783.1"/>
    </source>
</evidence>
<dbReference type="InterPro" id="IPR024097">
    <property type="entry name" value="bHLH_ZIP_TF"/>
</dbReference>
<dbReference type="InterPro" id="IPR011598">
    <property type="entry name" value="bHLH_dom"/>
</dbReference>
<evidence type="ECO:0000256" key="2">
    <source>
        <dbReference type="ARBA" id="ARBA00023015"/>
    </source>
</evidence>